<protein>
    <submittedName>
        <fullName evidence="2">GDP-mannose dehydrogenase</fullName>
    </submittedName>
</protein>
<dbReference type="EMBL" id="LVWL01000018">
    <property type="protein sequence ID" value="ORI08456.1"/>
    <property type="molecule type" value="Genomic_DNA"/>
</dbReference>
<gene>
    <name evidence="2" type="ORF">A3835_02615</name>
</gene>
<feature type="domain" description="EF-hand" evidence="1">
    <location>
        <begin position="64"/>
        <end position="90"/>
    </location>
</feature>
<accession>A0A1X0U3A3</accession>
<reference evidence="2 3" key="1">
    <citation type="journal article" date="2017" name="Gene Rep">
        <title>The ribosomal RNA operon (rrn) of Campylobacter concisus supports molecular typing to genomospecies level.</title>
        <authorList>
            <person name="Huq M."/>
            <person name="Van T.T.H."/>
            <person name="Gurtler V."/>
            <person name="Elshagmani E."/>
            <person name="Allemailem K.S."/>
            <person name="Smooker P.M."/>
            <person name="Istivan T.S."/>
        </authorList>
    </citation>
    <scope>NUCLEOTIDE SEQUENCE [LARGE SCALE GENOMIC DNA]</scope>
    <source>
        <strain evidence="2 3">RCH 26</strain>
    </source>
</reference>
<name>A0A1X0U3A3_9BACT</name>
<dbReference type="InterPro" id="IPR018247">
    <property type="entry name" value="EF_Hand_1_Ca_BS"/>
</dbReference>
<organism evidence="2 3">
    <name type="scientific">Campylobacter concisus</name>
    <dbReference type="NCBI Taxonomy" id="199"/>
    <lineage>
        <taxon>Bacteria</taxon>
        <taxon>Pseudomonadati</taxon>
        <taxon>Campylobacterota</taxon>
        <taxon>Epsilonproteobacteria</taxon>
        <taxon>Campylobacterales</taxon>
        <taxon>Campylobacteraceae</taxon>
        <taxon>Campylobacter</taxon>
    </lineage>
</organism>
<dbReference type="PROSITE" id="PS00018">
    <property type="entry name" value="EF_HAND_1"/>
    <property type="match status" value="2"/>
</dbReference>
<dbReference type="SUPFAM" id="SSF47473">
    <property type="entry name" value="EF-hand"/>
    <property type="match status" value="1"/>
</dbReference>
<sequence>MKKIFYIMLFCLGAYSCDPADPAYMFLDFNDNNRDGVLNLDEWVTCKAPQALKIAPDLCTGQEFKRLDTDHNGKISLDELGSLLFQKIDWKEDPCAFWPPDSKNVDQNKGIAK</sequence>
<dbReference type="Pfam" id="PF13202">
    <property type="entry name" value="EF-hand_5"/>
    <property type="match status" value="1"/>
</dbReference>
<evidence type="ECO:0000313" key="3">
    <source>
        <dbReference type="Proteomes" id="UP000192671"/>
    </source>
</evidence>
<dbReference type="GO" id="GO:0005509">
    <property type="term" value="F:calcium ion binding"/>
    <property type="evidence" value="ECO:0007669"/>
    <property type="project" value="InterPro"/>
</dbReference>
<comment type="caution">
    <text evidence="2">The sequence shown here is derived from an EMBL/GenBank/DDBJ whole genome shotgun (WGS) entry which is preliminary data.</text>
</comment>
<dbReference type="InterPro" id="IPR011992">
    <property type="entry name" value="EF-hand-dom_pair"/>
</dbReference>
<dbReference type="InterPro" id="IPR002048">
    <property type="entry name" value="EF_hand_dom"/>
</dbReference>
<evidence type="ECO:0000313" key="2">
    <source>
        <dbReference type="EMBL" id="ORI08456.1"/>
    </source>
</evidence>
<dbReference type="Gene3D" id="1.10.238.10">
    <property type="entry name" value="EF-hand"/>
    <property type="match status" value="1"/>
</dbReference>
<dbReference type="PROSITE" id="PS50222">
    <property type="entry name" value="EF_HAND_2"/>
    <property type="match status" value="1"/>
</dbReference>
<dbReference type="PROSITE" id="PS51257">
    <property type="entry name" value="PROKAR_LIPOPROTEIN"/>
    <property type="match status" value="1"/>
</dbReference>
<dbReference type="Proteomes" id="UP000192671">
    <property type="component" value="Unassembled WGS sequence"/>
</dbReference>
<proteinExistence type="predicted"/>
<evidence type="ECO:0000259" key="1">
    <source>
        <dbReference type="PROSITE" id="PS50222"/>
    </source>
</evidence>
<dbReference type="AlphaFoldDB" id="A0A1X0U3A3"/>